<dbReference type="InterPro" id="IPR001753">
    <property type="entry name" value="Enoyl-CoA_hydra/iso"/>
</dbReference>
<organism evidence="3 4">
    <name type="scientific">Zasmidium cellare</name>
    <name type="common">Wine cellar mold</name>
    <name type="synonym">Racodium cellare</name>
    <dbReference type="NCBI Taxonomy" id="395010"/>
    <lineage>
        <taxon>Eukaryota</taxon>
        <taxon>Fungi</taxon>
        <taxon>Dikarya</taxon>
        <taxon>Ascomycota</taxon>
        <taxon>Pezizomycotina</taxon>
        <taxon>Dothideomycetes</taxon>
        <taxon>Dothideomycetidae</taxon>
        <taxon>Mycosphaerellales</taxon>
        <taxon>Mycosphaerellaceae</taxon>
        <taxon>Zasmidium</taxon>
    </lineage>
</organism>
<dbReference type="InterPro" id="IPR029045">
    <property type="entry name" value="ClpP/crotonase-like_dom_sf"/>
</dbReference>
<sequence length="274" mass="30363">MEPWRLQRDGENLHLNRRGVDLRIVLTRSKKGNVLTKKMVQELTGIYNQAAKDHTIFRISLTAEGKYFCAGMDLGAEGGVLDDDREAKQRQWHVLQDLFEAIDTSPKVTIALINGPAFGAGIGLAFACDIRIATDKTTFNVSEAKVGLAPAVIMKWVLREWGLARGREAMLTARPVKAGELERAGVVHAVVHDAPELDAAFERYLDYLEVCGPEALAAIKRIVRLPDSEREASIKTTYDAMMEPSPEARQGVQSFHAKTSADWRAFYVNGKGKL</sequence>
<keyword evidence="2" id="KW-0843">Virulence</keyword>
<gene>
    <name evidence="3" type="ORF">PRZ48_007942</name>
</gene>
<evidence type="ECO:0000256" key="2">
    <source>
        <dbReference type="ARBA" id="ARBA00023026"/>
    </source>
</evidence>
<dbReference type="EMBL" id="JAXOVC010000006">
    <property type="protein sequence ID" value="KAK4499756.1"/>
    <property type="molecule type" value="Genomic_DNA"/>
</dbReference>
<evidence type="ECO:0000313" key="3">
    <source>
        <dbReference type="EMBL" id="KAK4499756.1"/>
    </source>
</evidence>
<comment type="caution">
    <text evidence="3">The sequence shown here is derived from an EMBL/GenBank/DDBJ whole genome shotgun (WGS) entry which is preliminary data.</text>
</comment>
<comment type="similarity">
    <text evidence="1">Belongs to the enoyl-CoA hydratase/isomerase family.</text>
</comment>
<dbReference type="InterPro" id="IPR051683">
    <property type="entry name" value="Enoyl-CoA_Hydratase/Isomerase"/>
</dbReference>
<evidence type="ECO:0008006" key="5">
    <source>
        <dbReference type="Google" id="ProtNLM"/>
    </source>
</evidence>
<accession>A0ABR0EE28</accession>
<dbReference type="CDD" id="cd06558">
    <property type="entry name" value="crotonase-like"/>
    <property type="match status" value="1"/>
</dbReference>
<protein>
    <recommendedName>
        <fullName evidence="5">Enoyl-CoA hydratase</fullName>
    </recommendedName>
</protein>
<keyword evidence="4" id="KW-1185">Reference proteome</keyword>
<dbReference type="PANTHER" id="PTHR42964">
    <property type="entry name" value="ENOYL-COA HYDRATASE"/>
    <property type="match status" value="1"/>
</dbReference>
<dbReference type="Proteomes" id="UP001305779">
    <property type="component" value="Unassembled WGS sequence"/>
</dbReference>
<reference evidence="3 4" key="1">
    <citation type="journal article" date="2023" name="G3 (Bethesda)">
        <title>A chromosome-level genome assembly of Zasmidium syzygii isolated from banana leaves.</title>
        <authorList>
            <person name="van Westerhoven A.C."/>
            <person name="Mehrabi R."/>
            <person name="Talebi R."/>
            <person name="Steentjes M.B.F."/>
            <person name="Corcolon B."/>
            <person name="Chong P.A."/>
            <person name="Kema G.H.J."/>
            <person name="Seidl M.F."/>
        </authorList>
    </citation>
    <scope>NUCLEOTIDE SEQUENCE [LARGE SCALE GENOMIC DNA]</scope>
    <source>
        <strain evidence="3 4">P124</strain>
    </source>
</reference>
<proteinExistence type="inferred from homology"/>
<evidence type="ECO:0000313" key="4">
    <source>
        <dbReference type="Proteomes" id="UP001305779"/>
    </source>
</evidence>
<dbReference type="Pfam" id="PF00378">
    <property type="entry name" value="ECH_1"/>
    <property type="match status" value="1"/>
</dbReference>
<name>A0ABR0EE28_ZASCE</name>
<dbReference type="SUPFAM" id="SSF52096">
    <property type="entry name" value="ClpP/crotonase"/>
    <property type="match status" value="1"/>
</dbReference>
<evidence type="ECO:0000256" key="1">
    <source>
        <dbReference type="ARBA" id="ARBA00005254"/>
    </source>
</evidence>
<dbReference type="PANTHER" id="PTHR42964:SF1">
    <property type="entry name" value="POLYKETIDE BIOSYNTHESIS ENOYL-COA HYDRATASE PKSH-RELATED"/>
    <property type="match status" value="1"/>
</dbReference>
<dbReference type="Gene3D" id="3.90.226.10">
    <property type="entry name" value="2-enoyl-CoA Hydratase, Chain A, domain 1"/>
    <property type="match status" value="1"/>
</dbReference>